<protein>
    <submittedName>
        <fullName evidence="3">Fis family transcriptional regulator</fullName>
    </submittedName>
</protein>
<proteinExistence type="predicted"/>
<dbReference type="InterPro" id="IPR041359">
    <property type="entry name" value="MetOD1"/>
</dbReference>
<name>A0A5R9F5V8_9BACL</name>
<dbReference type="Pfam" id="PF18546">
    <property type="entry name" value="MetOD1"/>
    <property type="match status" value="1"/>
</dbReference>
<dbReference type="OrthoDB" id="260231at2"/>
<evidence type="ECO:0000313" key="4">
    <source>
        <dbReference type="Proteomes" id="UP000308230"/>
    </source>
</evidence>
<feature type="domain" description="Metanogen output" evidence="2">
    <location>
        <begin position="55"/>
        <end position="143"/>
    </location>
</feature>
<organism evidence="3 4">
    <name type="scientific">Exobacillus caeni</name>
    <dbReference type="NCBI Taxonomy" id="2574798"/>
    <lineage>
        <taxon>Bacteria</taxon>
        <taxon>Bacillati</taxon>
        <taxon>Bacillota</taxon>
        <taxon>Bacilli</taxon>
        <taxon>Bacillales</taxon>
        <taxon>Guptibacillaceae</taxon>
        <taxon>Exobacillus</taxon>
    </lineage>
</organism>
<feature type="coiled-coil region" evidence="1">
    <location>
        <begin position="176"/>
        <end position="203"/>
    </location>
</feature>
<gene>
    <name evidence="3" type="ORF">FCL54_08660</name>
</gene>
<dbReference type="EMBL" id="SWLG01000005">
    <property type="protein sequence ID" value="TLS37879.1"/>
    <property type="molecule type" value="Genomic_DNA"/>
</dbReference>
<reference evidence="3 4" key="1">
    <citation type="submission" date="2019-04" db="EMBL/GenBank/DDBJ databases">
        <title>Bacillus caeni sp. nov., a bacterium isolated from mangrove sediment.</title>
        <authorList>
            <person name="Huang H."/>
            <person name="Mo K."/>
            <person name="Hu Y."/>
        </authorList>
    </citation>
    <scope>NUCLEOTIDE SEQUENCE [LARGE SCALE GENOMIC DNA]</scope>
    <source>
        <strain evidence="3 4">HB172195</strain>
    </source>
</reference>
<dbReference type="Proteomes" id="UP000308230">
    <property type="component" value="Unassembled WGS sequence"/>
</dbReference>
<dbReference type="RefSeq" id="WP_138125384.1">
    <property type="nucleotide sequence ID" value="NZ_SWLG01000005.1"/>
</dbReference>
<comment type="caution">
    <text evidence="3">The sequence shown here is derived from an EMBL/GenBank/DDBJ whole genome shotgun (WGS) entry which is preliminary data.</text>
</comment>
<keyword evidence="4" id="KW-1185">Reference proteome</keyword>
<dbReference type="AlphaFoldDB" id="A0A5R9F5V8"/>
<evidence type="ECO:0000256" key="1">
    <source>
        <dbReference type="SAM" id="Coils"/>
    </source>
</evidence>
<keyword evidence="1" id="KW-0175">Coiled coil</keyword>
<accession>A0A5R9F5V8</accession>
<evidence type="ECO:0000313" key="3">
    <source>
        <dbReference type="EMBL" id="TLS37879.1"/>
    </source>
</evidence>
<sequence length="209" mass="23413">MANTSLTGHLFLAKLITQYAHLHKRAIGDTASEYIKQLGLRTGEWVESFYDDQTKWTIEKYAETIVDLKNSIGGEFEIISVNNEQVVVKATSCPFGKVVQDAPHLCNMTSSVFGGIAARRFGYGKVNLRKRIAKGDPICEVAVHLNPASEEKGDIYKGLPVTPENGDPFNWEEETILRLNEELQKSDKMIMALLEELQELRGQVNKSKV</sequence>
<evidence type="ECO:0000259" key="2">
    <source>
        <dbReference type="Pfam" id="PF18546"/>
    </source>
</evidence>